<keyword evidence="2" id="KW-0813">Transport</keyword>
<dbReference type="KEGG" id="tgi:RBB81_21410"/>
<keyword evidence="3 6" id="KW-0812">Transmembrane</keyword>
<proteinExistence type="predicted"/>
<gene>
    <name evidence="8" type="ORF">RBB81_21410</name>
</gene>
<accession>A0AAU7YZU8</accession>
<keyword evidence="4 6" id="KW-1133">Transmembrane helix</keyword>
<keyword evidence="5 6" id="KW-0472">Membrane</keyword>
<dbReference type="Gene3D" id="1.20.1250.20">
    <property type="entry name" value="MFS general substrate transporter like domains"/>
    <property type="match status" value="2"/>
</dbReference>
<dbReference type="AlphaFoldDB" id="A0AAU7YZU8"/>
<feature type="transmembrane region" description="Helical" evidence="6">
    <location>
        <begin position="398"/>
        <end position="417"/>
    </location>
</feature>
<feature type="transmembrane region" description="Helical" evidence="6">
    <location>
        <begin position="118"/>
        <end position="141"/>
    </location>
</feature>
<feature type="transmembrane region" description="Helical" evidence="6">
    <location>
        <begin position="277"/>
        <end position="297"/>
    </location>
</feature>
<comment type="subcellular location">
    <subcellularLocation>
        <location evidence="1">Membrane</location>
        <topology evidence="1">Multi-pass membrane protein</topology>
    </subcellularLocation>
</comment>
<dbReference type="PANTHER" id="PTHR23506">
    <property type="entry name" value="GH10249P"/>
    <property type="match status" value="1"/>
</dbReference>
<evidence type="ECO:0000256" key="2">
    <source>
        <dbReference type="ARBA" id="ARBA00022448"/>
    </source>
</evidence>
<feature type="transmembrane region" description="Helical" evidence="6">
    <location>
        <begin position="173"/>
        <end position="194"/>
    </location>
</feature>
<feature type="transmembrane region" description="Helical" evidence="6">
    <location>
        <begin position="200"/>
        <end position="223"/>
    </location>
</feature>
<dbReference type="CDD" id="cd17325">
    <property type="entry name" value="MFS_MdtG_SLC18_like"/>
    <property type="match status" value="1"/>
</dbReference>
<feature type="transmembrane region" description="Helical" evidence="6">
    <location>
        <begin position="309"/>
        <end position="325"/>
    </location>
</feature>
<dbReference type="Pfam" id="PF07690">
    <property type="entry name" value="MFS_1"/>
    <property type="match status" value="1"/>
</dbReference>
<dbReference type="InterPro" id="IPR020846">
    <property type="entry name" value="MFS_dom"/>
</dbReference>
<sequence>MASRVLPARSQTGRANAKASERNSLLVMDVVTQIIQDRASDALGSHSRAMVAVIAFALFLDYFLYGLLFPLVAHSPAGLKGEGHLALLYGVYAISVLLVTPVFGYLGDRIGGRSTMLCGTALAVCAVSLLGAAPSLSLLLLGKFCQGAASAALWTSGLALIATNYVEKRVVMLGYAFTGGTFGSVIGPIAGGLLHRAGGYRLPFLITGVAFVIAAALIALLVPAGGKQRNEPVDLRALMLNKSLKVPAVAIALAAFSVGIIEPLLPVRLARYGATSMAIGIIFTVSTSVYGLSAPLVGRVSERIPIQRVIVLGTIAMAATLPFLALFKGVILVGVTLSLINIAFAFMLNPASAELGNVVDRSGMSCYSAVYAVYNVFYSIGMLATATLASAAARLLNFWGVLLCVSAILLLSVPFLIKTGPQRTMIAAASDGIAAKGAGAHGEVHS</sequence>
<dbReference type="GO" id="GO:0022857">
    <property type="term" value="F:transmembrane transporter activity"/>
    <property type="evidence" value="ECO:0007669"/>
    <property type="project" value="InterPro"/>
</dbReference>
<dbReference type="SUPFAM" id="SSF103473">
    <property type="entry name" value="MFS general substrate transporter"/>
    <property type="match status" value="1"/>
</dbReference>
<feature type="transmembrane region" description="Helical" evidence="6">
    <location>
        <begin position="331"/>
        <end position="348"/>
    </location>
</feature>
<dbReference type="GO" id="GO:0016020">
    <property type="term" value="C:membrane"/>
    <property type="evidence" value="ECO:0007669"/>
    <property type="project" value="UniProtKB-SubCell"/>
</dbReference>
<evidence type="ECO:0000259" key="7">
    <source>
        <dbReference type="PROSITE" id="PS50850"/>
    </source>
</evidence>
<feature type="transmembrane region" description="Helical" evidence="6">
    <location>
        <begin position="85"/>
        <end position="106"/>
    </location>
</feature>
<evidence type="ECO:0000256" key="6">
    <source>
        <dbReference type="SAM" id="Phobius"/>
    </source>
</evidence>
<feature type="transmembrane region" description="Helical" evidence="6">
    <location>
        <begin position="244"/>
        <end position="265"/>
    </location>
</feature>
<dbReference type="PROSITE" id="PS50850">
    <property type="entry name" value="MFS"/>
    <property type="match status" value="1"/>
</dbReference>
<dbReference type="PANTHER" id="PTHR23506:SF23">
    <property type="entry name" value="GH10249P"/>
    <property type="match status" value="1"/>
</dbReference>
<dbReference type="RefSeq" id="WP_353072103.1">
    <property type="nucleotide sequence ID" value="NZ_CP132938.1"/>
</dbReference>
<name>A0AAU7YZU8_9BACT</name>
<dbReference type="EMBL" id="CP132938">
    <property type="protein sequence ID" value="XCB22108.1"/>
    <property type="molecule type" value="Genomic_DNA"/>
</dbReference>
<organism evidence="8">
    <name type="scientific">Tunturiibacter gelidiferens</name>
    <dbReference type="NCBI Taxonomy" id="3069689"/>
    <lineage>
        <taxon>Bacteria</taxon>
        <taxon>Pseudomonadati</taxon>
        <taxon>Acidobacteriota</taxon>
        <taxon>Terriglobia</taxon>
        <taxon>Terriglobales</taxon>
        <taxon>Acidobacteriaceae</taxon>
        <taxon>Tunturiibacter</taxon>
    </lineage>
</organism>
<feature type="transmembrane region" description="Helical" evidence="6">
    <location>
        <begin position="369"/>
        <end position="392"/>
    </location>
</feature>
<reference evidence="8" key="2">
    <citation type="journal article" date="2024" name="Environ. Microbiol.">
        <title>Genome analysis and description of Tunturibacter gen. nov. expands the diversity of Terriglobia in tundra soils.</title>
        <authorList>
            <person name="Messyasz A."/>
            <person name="Mannisto M.K."/>
            <person name="Kerkhof L.J."/>
            <person name="Haggblom M.M."/>
        </authorList>
    </citation>
    <scope>NUCLEOTIDE SEQUENCE</scope>
    <source>
        <strain evidence="8">M8UP39</strain>
    </source>
</reference>
<dbReference type="InterPro" id="IPR050930">
    <property type="entry name" value="MFS_Vesicular_Transporter"/>
</dbReference>
<evidence type="ECO:0000313" key="8">
    <source>
        <dbReference type="EMBL" id="XCB22108.1"/>
    </source>
</evidence>
<protein>
    <submittedName>
        <fullName evidence="8">MFS transporter</fullName>
    </submittedName>
</protein>
<dbReference type="InterPro" id="IPR036259">
    <property type="entry name" value="MFS_trans_sf"/>
</dbReference>
<evidence type="ECO:0000256" key="4">
    <source>
        <dbReference type="ARBA" id="ARBA00022989"/>
    </source>
</evidence>
<dbReference type="InterPro" id="IPR011701">
    <property type="entry name" value="MFS"/>
</dbReference>
<reference evidence="8" key="1">
    <citation type="submission" date="2023-08" db="EMBL/GenBank/DDBJ databases">
        <authorList>
            <person name="Messyasz A."/>
            <person name="Mannisto M.K."/>
            <person name="Kerkhof L.J."/>
            <person name="Haggblom M."/>
        </authorList>
    </citation>
    <scope>NUCLEOTIDE SEQUENCE</scope>
    <source>
        <strain evidence="8">M8UP39</strain>
    </source>
</reference>
<evidence type="ECO:0000256" key="1">
    <source>
        <dbReference type="ARBA" id="ARBA00004141"/>
    </source>
</evidence>
<evidence type="ECO:0000256" key="3">
    <source>
        <dbReference type="ARBA" id="ARBA00022692"/>
    </source>
</evidence>
<evidence type="ECO:0000256" key="5">
    <source>
        <dbReference type="ARBA" id="ARBA00023136"/>
    </source>
</evidence>
<feature type="transmembrane region" description="Helical" evidence="6">
    <location>
        <begin position="147"/>
        <end position="166"/>
    </location>
</feature>
<feature type="transmembrane region" description="Helical" evidence="6">
    <location>
        <begin position="49"/>
        <end position="73"/>
    </location>
</feature>
<feature type="domain" description="Major facilitator superfamily (MFS) profile" evidence="7">
    <location>
        <begin position="50"/>
        <end position="424"/>
    </location>
</feature>